<protein>
    <submittedName>
        <fullName evidence="1">Uncharacterized protein</fullName>
    </submittedName>
</protein>
<evidence type="ECO:0000313" key="2">
    <source>
        <dbReference type="Proteomes" id="UP000805193"/>
    </source>
</evidence>
<dbReference type="EMBL" id="JABSTQ010003344">
    <property type="protein sequence ID" value="KAG0443486.1"/>
    <property type="molecule type" value="Genomic_DNA"/>
</dbReference>
<name>A0AC60QYI5_IXOPE</name>
<gene>
    <name evidence="1" type="ORF">HPB47_014863</name>
</gene>
<reference evidence="1 2" key="1">
    <citation type="journal article" date="2020" name="Cell">
        <title>Large-Scale Comparative Analyses of Tick Genomes Elucidate Their Genetic Diversity and Vector Capacities.</title>
        <authorList>
            <consortium name="Tick Genome and Microbiome Consortium (TIGMIC)"/>
            <person name="Jia N."/>
            <person name="Wang J."/>
            <person name="Shi W."/>
            <person name="Du L."/>
            <person name="Sun Y."/>
            <person name="Zhan W."/>
            <person name="Jiang J.F."/>
            <person name="Wang Q."/>
            <person name="Zhang B."/>
            <person name="Ji P."/>
            <person name="Bell-Sakyi L."/>
            <person name="Cui X.M."/>
            <person name="Yuan T.T."/>
            <person name="Jiang B.G."/>
            <person name="Yang W.F."/>
            <person name="Lam T.T."/>
            <person name="Chang Q.C."/>
            <person name="Ding S.J."/>
            <person name="Wang X.J."/>
            <person name="Zhu J.G."/>
            <person name="Ruan X.D."/>
            <person name="Zhao L."/>
            <person name="Wei J.T."/>
            <person name="Ye R.Z."/>
            <person name="Que T.C."/>
            <person name="Du C.H."/>
            <person name="Zhou Y.H."/>
            <person name="Cheng J.X."/>
            <person name="Dai P.F."/>
            <person name="Guo W.B."/>
            <person name="Han X.H."/>
            <person name="Huang E.J."/>
            <person name="Li L.F."/>
            <person name="Wei W."/>
            <person name="Gao Y.C."/>
            <person name="Liu J.Z."/>
            <person name="Shao H.Z."/>
            <person name="Wang X."/>
            <person name="Wang C.C."/>
            <person name="Yang T.C."/>
            <person name="Huo Q.B."/>
            <person name="Li W."/>
            <person name="Chen H.Y."/>
            <person name="Chen S.E."/>
            <person name="Zhou L.G."/>
            <person name="Ni X.B."/>
            <person name="Tian J.H."/>
            <person name="Sheng Y."/>
            <person name="Liu T."/>
            <person name="Pan Y.S."/>
            <person name="Xia L.Y."/>
            <person name="Li J."/>
            <person name="Zhao F."/>
            <person name="Cao W.C."/>
        </authorList>
    </citation>
    <scope>NUCLEOTIDE SEQUENCE [LARGE SCALE GENOMIC DNA]</scope>
    <source>
        <strain evidence="1">Iper-2018</strain>
    </source>
</reference>
<keyword evidence="2" id="KW-1185">Reference proteome</keyword>
<organism evidence="1 2">
    <name type="scientific">Ixodes persulcatus</name>
    <name type="common">Taiga tick</name>
    <dbReference type="NCBI Taxonomy" id="34615"/>
    <lineage>
        <taxon>Eukaryota</taxon>
        <taxon>Metazoa</taxon>
        <taxon>Ecdysozoa</taxon>
        <taxon>Arthropoda</taxon>
        <taxon>Chelicerata</taxon>
        <taxon>Arachnida</taxon>
        <taxon>Acari</taxon>
        <taxon>Parasitiformes</taxon>
        <taxon>Ixodida</taxon>
        <taxon>Ixodoidea</taxon>
        <taxon>Ixodidae</taxon>
        <taxon>Ixodinae</taxon>
        <taxon>Ixodes</taxon>
    </lineage>
</organism>
<evidence type="ECO:0000313" key="1">
    <source>
        <dbReference type="EMBL" id="KAG0443486.1"/>
    </source>
</evidence>
<dbReference type="Proteomes" id="UP000805193">
    <property type="component" value="Unassembled WGS sequence"/>
</dbReference>
<comment type="caution">
    <text evidence="1">The sequence shown here is derived from an EMBL/GenBank/DDBJ whole genome shotgun (WGS) entry which is preliminary data.</text>
</comment>
<proteinExistence type="predicted"/>
<sequence length="136" mass="15351">MDKFALFRFTDESLSVESVKLIKNYDPVVKHNSKTWPEFSGPTQKTNWVKVNWPDGDKKTGRATGTCKLLAAQVVKFSPIRSDLESLLNEMLAAAIGDDASSKVAKKTGKRKGSTLEDRVLQRLRLEFLKVINNFY</sequence>
<accession>A0AC60QYI5</accession>